<sequence>MEVDTIHHLLLVAFCRSNHAMTSRTRTFGLMPGQPKILEYVADHEGCLQRDIAQACAMDRATVTGTLGRMEEAGLITRKPKANDKRALEVWLTDKGWVAAEHVALCGHEVDEVACAGMTEKERSELSHLLARLIDNFEKTEGKHAHE</sequence>
<dbReference type="GO" id="GO:0003677">
    <property type="term" value="F:DNA binding"/>
    <property type="evidence" value="ECO:0007669"/>
    <property type="project" value="UniProtKB-KW"/>
</dbReference>
<evidence type="ECO:0000256" key="1">
    <source>
        <dbReference type="ARBA" id="ARBA00023015"/>
    </source>
</evidence>
<dbReference type="InterPro" id="IPR023187">
    <property type="entry name" value="Tscrpt_reg_MarR-type_CS"/>
</dbReference>
<evidence type="ECO:0000256" key="2">
    <source>
        <dbReference type="ARBA" id="ARBA00023125"/>
    </source>
</evidence>
<dbReference type="SUPFAM" id="SSF46785">
    <property type="entry name" value="Winged helix' DNA-binding domain"/>
    <property type="match status" value="1"/>
</dbReference>
<dbReference type="GO" id="GO:0003700">
    <property type="term" value="F:DNA-binding transcription factor activity"/>
    <property type="evidence" value="ECO:0007669"/>
    <property type="project" value="InterPro"/>
</dbReference>
<evidence type="ECO:0000256" key="3">
    <source>
        <dbReference type="ARBA" id="ARBA00023163"/>
    </source>
</evidence>
<gene>
    <name evidence="5" type="ORF">IAD17_00360</name>
</gene>
<dbReference type="InterPro" id="IPR000835">
    <property type="entry name" value="HTH_MarR-typ"/>
</dbReference>
<proteinExistence type="predicted"/>
<protein>
    <submittedName>
        <fullName evidence="5">MarR family transcriptional regulator</fullName>
    </submittedName>
</protein>
<dbReference type="PANTHER" id="PTHR42756:SF1">
    <property type="entry name" value="TRANSCRIPTIONAL REPRESSOR OF EMRAB OPERON"/>
    <property type="match status" value="1"/>
</dbReference>
<feature type="domain" description="HTH marR-type" evidence="4">
    <location>
        <begin position="1"/>
        <end position="135"/>
    </location>
</feature>
<reference evidence="5" key="1">
    <citation type="submission" date="2020-10" db="EMBL/GenBank/DDBJ databases">
        <authorList>
            <person name="Gilroy R."/>
        </authorList>
    </citation>
    <scope>NUCLEOTIDE SEQUENCE</scope>
    <source>
        <strain evidence="5">ChiHjej12B11-29160</strain>
    </source>
</reference>
<dbReference type="PRINTS" id="PR00598">
    <property type="entry name" value="HTHMARR"/>
</dbReference>
<evidence type="ECO:0000313" key="6">
    <source>
        <dbReference type="Proteomes" id="UP000824078"/>
    </source>
</evidence>
<dbReference type="SMART" id="SM00347">
    <property type="entry name" value="HTH_MARR"/>
    <property type="match status" value="1"/>
</dbReference>
<dbReference type="Gene3D" id="1.10.10.10">
    <property type="entry name" value="Winged helix-like DNA-binding domain superfamily/Winged helix DNA-binding domain"/>
    <property type="match status" value="1"/>
</dbReference>
<dbReference type="Pfam" id="PF12802">
    <property type="entry name" value="MarR_2"/>
    <property type="match status" value="1"/>
</dbReference>
<accession>A0A9D1HVM4</accession>
<dbReference type="PANTHER" id="PTHR42756">
    <property type="entry name" value="TRANSCRIPTIONAL REGULATOR, MARR"/>
    <property type="match status" value="1"/>
</dbReference>
<reference evidence="5" key="2">
    <citation type="journal article" date="2021" name="PeerJ">
        <title>Extensive microbial diversity within the chicken gut microbiome revealed by metagenomics and culture.</title>
        <authorList>
            <person name="Gilroy R."/>
            <person name="Ravi A."/>
            <person name="Getino M."/>
            <person name="Pursley I."/>
            <person name="Horton D.L."/>
            <person name="Alikhan N.F."/>
            <person name="Baker D."/>
            <person name="Gharbi K."/>
            <person name="Hall N."/>
            <person name="Watson M."/>
            <person name="Adriaenssens E.M."/>
            <person name="Foster-Nyarko E."/>
            <person name="Jarju S."/>
            <person name="Secka A."/>
            <person name="Antonio M."/>
            <person name="Oren A."/>
            <person name="Chaudhuri R.R."/>
            <person name="La Ragione R."/>
            <person name="Hildebrand F."/>
            <person name="Pallen M.J."/>
        </authorList>
    </citation>
    <scope>NUCLEOTIDE SEQUENCE</scope>
    <source>
        <strain evidence="5">ChiHjej12B11-29160</strain>
    </source>
</reference>
<dbReference type="InterPro" id="IPR036388">
    <property type="entry name" value="WH-like_DNA-bd_sf"/>
</dbReference>
<dbReference type="Proteomes" id="UP000824078">
    <property type="component" value="Unassembled WGS sequence"/>
</dbReference>
<evidence type="ECO:0000313" key="5">
    <source>
        <dbReference type="EMBL" id="HIU23374.1"/>
    </source>
</evidence>
<name>A0A9D1HVM4_9ACTN</name>
<dbReference type="AlphaFoldDB" id="A0A9D1HVM4"/>
<evidence type="ECO:0000259" key="4">
    <source>
        <dbReference type="PROSITE" id="PS50995"/>
    </source>
</evidence>
<keyword evidence="1" id="KW-0805">Transcription regulation</keyword>
<dbReference type="InterPro" id="IPR036390">
    <property type="entry name" value="WH_DNA-bd_sf"/>
</dbReference>
<keyword evidence="2" id="KW-0238">DNA-binding</keyword>
<dbReference type="EMBL" id="DVMQ01000002">
    <property type="protein sequence ID" value="HIU23374.1"/>
    <property type="molecule type" value="Genomic_DNA"/>
</dbReference>
<comment type="caution">
    <text evidence="5">The sequence shown here is derived from an EMBL/GenBank/DDBJ whole genome shotgun (WGS) entry which is preliminary data.</text>
</comment>
<dbReference type="PROSITE" id="PS01117">
    <property type="entry name" value="HTH_MARR_1"/>
    <property type="match status" value="1"/>
</dbReference>
<keyword evidence="3" id="KW-0804">Transcription</keyword>
<dbReference type="PROSITE" id="PS50995">
    <property type="entry name" value="HTH_MARR_2"/>
    <property type="match status" value="1"/>
</dbReference>
<organism evidence="5 6">
    <name type="scientific">Candidatus Coprovicinus avistercoris</name>
    <dbReference type="NCBI Taxonomy" id="2840754"/>
    <lineage>
        <taxon>Bacteria</taxon>
        <taxon>Bacillati</taxon>
        <taxon>Actinomycetota</taxon>
        <taxon>Coriobacteriia</taxon>
        <taxon>Coriobacteriales</taxon>
        <taxon>Coriobacteriaceae</taxon>
        <taxon>Coriobacteriaceae incertae sedis</taxon>
        <taxon>Candidatus Coprovicinus</taxon>
    </lineage>
</organism>